<dbReference type="PANTHER" id="PTHR42879:SF2">
    <property type="entry name" value="3-OXOACYL-[ACYL-CARRIER-PROTEIN] REDUCTASE FABG"/>
    <property type="match status" value="1"/>
</dbReference>
<dbReference type="PRINTS" id="PR00080">
    <property type="entry name" value="SDRFAMILY"/>
</dbReference>
<dbReference type="InterPro" id="IPR036291">
    <property type="entry name" value="NAD(P)-bd_dom_sf"/>
</dbReference>
<comment type="caution">
    <text evidence="2">The sequence shown here is derived from an EMBL/GenBank/DDBJ whole genome shotgun (WGS) entry which is preliminary data.</text>
</comment>
<accession>A0AAV2VM01</accession>
<dbReference type="AlphaFoldDB" id="A0AAV2VM01"/>
<sequence>MEKVALVTGGASGIGFAIAKSLRDNGIQVAIADLNQEDGEAAAQQLNAEFFQCDLSVQENNLSLVKAVANHFGHIDILVNNAGFQYISPIESFPENTFDTMLSVMLTSPFLLTKYCWPYMKKNNWGRIINIASIHGKIASPYKSAYVTAKHGLMGLTKSSALEGGEFGITANTICPAYVKTPLVEKQIADQASNHNIDRDQVIKEIMLKKAAIKKMIEPEEIGAMVNYLISDAGRSITGTSLSIDLGWTAQ</sequence>
<dbReference type="InterPro" id="IPR002347">
    <property type="entry name" value="SDR_fam"/>
</dbReference>
<organism evidence="2 3">
    <name type="scientific">Vibrio nigripulchritudo SOn1</name>
    <dbReference type="NCBI Taxonomy" id="1238450"/>
    <lineage>
        <taxon>Bacteria</taxon>
        <taxon>Pseudomonadati</taxon>
        <taxon>Pseudomonadota</taxon>
        <taxon>Gammaproteobacteria</taxon>
        <taxon>Vibrionales</taxon>
        <taxon>Vibrionaceae</taxon>
        <taxon>Vibrio</taxon>
    </lineage>
</organism>
<evidence type="ECO:0000313" key="2">
    <source>
        <dbReference type="EMBL" id="CCO45680.1"/>
    </source>
</evidence>
<dbReference type="Gene3D" id="3.40.50.720">
    <property type="entry name" value="NAD(P)-binding Rossmann-like Domain"/>
    <property type="match status" value="1"/>
</dbReference>
<name>A0AAV2VM01_9VIBR</name>
<dbReference type="SUPFAM" id="SSF51735">
    <property type="entry name" value="NAD(P)-binding Rossmann-fold domains"/>
    <property type="match status" value="1"/>
</dbReference>
<dbReference type="NCBIfam" id="NF009093">
    <property type="entry name" value="PRK12429.1"/>
    <property type="match status" value="1"/>
</dbReference>
<dbReference type="InterPro" id="IPR011294">
    <property type="entry name" value="3-OHbutyrate_DH"/>
</dbReference>
<dbReference type="FunFam" id="3.40.50.720:FF:000084">
    <property type="entry name" value="Short-chain dehydrogenase reductase"/>
    <property type="match status" value="1"/>
</dbReference>
<dbReference type="NCBIfam" id="TIGR01963">
    <property type="entry name" value="PHB_DH"/>
    <property type="match status" value="1"/>
</dbReference>
<dbReference type="RefSeq" id="WP_022611072.1">
    <property type="nucleotide sequence ID" value="NZ_LK391965.1"/>
</dbReference>
<dbReference type="PRINTS" id="PR00081">
    <property type="entry name" value="GDHRDH"/>
</dbReference>
<comment type="similarity">
    <text evidence="1">Belongs to the short-chain dehydrogenases/reductases (SDR) family.</text>
</comment>
<proteinExistence type="inferred from homology"/>
<evidence type="ECO:0000256" key="1">
    <source>
        <dbReference type="ARBA" id="ARBA00006484"/>
    </source>
</evidence>
<keyword evidence="2" id="KW-0560">Oxidoreductase</keyword>
<dbReference type="Pfam" id="PF13561">
    <property type="entry name" value="adh_short_C2"/>
    <property type="match status" value="1"/>
</dbReference>
<gene>
    <name evidence="2" type="primary">bdhA</name>
    <name evidence="2" type="ORF">VIBNISOn1_1540047</name>
</gene>
<dbReference type="EC" id="1.1.1.30" evidence="2"/>
<dbReference type="PANTHER" id="PTHR42879">
    <property type="entry name" value="3-OXOACYL-(ACYL-CARRIER-PROTEIN) REDUCTASE"/>
    <property type="match status" value="1"/>
</dbReference>
<dbReference type="InterPro" id="IPR050259">
    <property type="entry name" value="SDR"/>
</dbReference>
<dbReference type="EMBL" id="CAOF01000062">
    <property type="protein sequence ID" value="CCO45680.1"/>
    <property type="molecule type" value="Genomic_DNA"/>
</dbReference>
<dbReference type="GO" id="GO:0003858">
    <property type="term" value="F:3-hydroxybutyrate dehydrogenase activity"/>
    <property type="evidence" value="ECO:0007669"/>
    <property type="project" value="UniProtKB-EC"/>
</dbReference>
<reference evidence="2 3" key="1">
    <citation type="journal article" date="2013" name="ISME J.">
        <title>Comparative genomics of pathogenic lineages of Vibrio nigripulchritudo identifies virulence-associated traits.</title>
        <authorList>
            <person name="Goudenege D."/>
            <person name="Labreuche Y."/>
            <person name="Krin E."/>
            <person name="Ansquer D."/>
            <person name="Mangenot S."/>
            <person name="Calteau A."/>
            <person name="Medigue C."/>
            <person name="Mazel D."/>
            <person name="Polz M.F."/>
            <person name="Le Roux F."/>
        </authorList>
    </citation>
    <scope>NUCLEOTIDE SEQUENCE [LARGE SCALE GENOMIC DNA]</scope>
    <source>
        <strain evidence="2 3">SOn1</strain>
    </source>
</reference>
<evidence type="ECO:0000313" key="3">
    <source>
        <dbReference type="Proteomes" id="UP000018211"/>
    </source>
</evidence>
<dbReference type="Proteomes" id="UP000018211">
    <property type="component" value="Unassembled WGS sequence"/>
</dbReference>
<protein>
    <submittedName>
        <fullName evidence="2">D-beta-hydroxybutyrate dehydrogenase</fullName>
        <ecNumber evidence="2">1.1.1.30</ecNumber>
    </submittedName>
</protein>